<protein>
    <recommendedName>
        <fullName evidence="1">DUF6876 domain-containing protein</fullName>
    </recommendedName>
</protein>
<accession>A0A2W1J6J3</accession>
<comment type="caution">
    <text evidence="2">The sequence shown here is derived from an EMBL/GenBank/DDBJ whole genome shotgun (WGS) entry which is preliminary data.</text>
</comment>
<sequence>MKPEELEQRLRQFLPSPTRHKHFTGLLYTDGLLYMVEELEMEWLVLAIATHQKGSSITESKELQTFQCWKFHNGSTPILFCYKDRLNKSPEFGRQVRSTAFPLPELELFVDKGVLMLPSEYDGS</sequence>
<evidence type="ECO:0000313" key="3">
    <source>
        <dbReference type="Proteomes" id="UP000248857"/>
    </source>
</evidence>
<name>A0A2W1J6J3_9CYAN</name>
<dbReference type="InterPro" id="IPR049241">
    <property type="entry name" value="DUF6876"/>
</dbReference>
<organism evidence="2 3">
    <name type="scientific">Acaryochloris thomasi RCC1774</name>
    <dbReference type="NCBI Taxonomy" id="1764569"/>
    <lineage>
        <taxon>Bacteria</taxon>
        <taxon>Bacillati</taxon>
        <taxon>Cyanobacteriota</taxon>
        <taxon>Cyanophyceae</taxon>
        <taxon>Acaryochloridales</taxon>
        <taxon>Acaryochloridaceae</taxon>
        <taxon>Acaryochloris</taxon>
        <taxon>Acaryochloris thomasi</taxon>
    </lineage>
</organism>
<gene>
    <name evidence="2" type="ORF">C1752_16673</name>
</gene>
<evidence type="ECO:0000313" key="2">
    <source>
        <dbReference type="EMBL" id="PZD70209.1"/>
    </source>
</evidence>
<dbReference type="AlphaFoldDB" id="A0A2W1J6J3"/>
<proteinExistence type="predicted"/>
<reference evidence="2 3" key="1">
    <citation type="journal article" date="2018" name="Sci. Rep.">
        <title>A novel species of the marine cyanobacterium Acaryochloris with a unique pigment content and lifestyle.</title>
        <authorList>
            <person name="Partensky F."/>
            <person name="Six C."/>
            <person name="Ratin M."/>
            <person name="Garczarek L."/>
            <person name="Vaulot D."/>
            <person name="Probert I."/>
            <person name="Calteau A."/>
            <person name="Gourvil P."/>
            <person name="Marie D."/>
            <person name="Grebert T."/>
            <person name="Bouchier C."/>
            <person name="Le Panse S."/>
            <person name="Gachenot M."/>
            <person name="Rodriguez F."/>
            <person name="Garrido J.L."/>
        </authorList>
    </citation>
    <scope>NUCLEOTIDE SEQUENCE [LARGE SCALE GENOMIC DNA]</scope>
    <source>
        <strain evidence="2 3">RCC1774</strain>
    </source>
</reference>
<dbReference type="EMBL" id="PQWO01000050">
    <property type="protein sequence ID" value="PZD70209.1"/>
    <property type="molecule type" value="Genomic_DNA"/>
</dbReference>
<keyword evidence="3" id="KW-1185">Reference proteome</keyword>
<dbReference type="OrthoDB" id="1441652at2"/>
<dbReference type="Proteomes" id="UP000248857">
    <property type="component" value="Unassembled WGS sequence"/>
</dbReference>
<dbReference type="Pfam" id="PF21781">
    <property type="entry name" value="DUF6876"/>
    <property type="match status" value="1"/>
</dbReference>
<evidence type="ECO:0000259" key="1">
    <source>
        <dbReference type="Pfam" id="PF21781"/>
    </source>
</evidence>
<dbReference type="RefSeq" id="WP_110989234.1">
    <property type="nucleotide sequence ID" value="NZ_CAWNWM010000050.1"/>
</dbReference>
<feature type="domain" description="DUF6876" evidence="1">
    <location>
        <begin position="5"/>
        <end position="121"/>
    </location>
</feature>